<feature type="compositionally biased region" description="Basic and acidic residues" evidence="1">
    <location>
        <begin position="1"/>
        <end position="10"/>
    </location>
</feature>
<organism evidence="2">
    <name type="scientific">uncultured Friedmanniella sp</name>
    <dbReference type="NCBI Taxonomy" id="335381"/>
    <lineage>
        <taxon>Bacteria</taxon>
        <taxon>Bacillati</taxon>
        <taxon>Actinomycetota</taxon>
        <taxon>Actinomycetes</taxon>
        <taxon>Propionibacteriales</taxon>
        <taxon>Nocardioidaceae</taxon>
        <taxon>Friedmanniella</taxon>
        <taxon>environmental samples</taxon>
    </lineage>
</organism>
<feature type="non-terminal residue" evidence="2">
    <location>
        <position position="1"/>
    </location>
</feature>
<feature type="non-terminal residue" evidence="2">
    <location>
        <position position="92"/>
    </location>
</feature>
<dbReference type="AlphaFoldDB" id="A0A6J4JXK8"/>
<feature type="compositionally biased region" description="Basic residues" evidence="1">
    <location>
        <begin position="83"/>
        <end position="92"/>
    </location>
</feature>
<evidence type="ECO:0000313" key="2">
    <source>
        <dbReference type="EMBL" id="CAA9289934.1"/>
    </source>
</evidence>
<evidence type="ECO:0000256" key="1">
    <source>
        <dbReference type="SAM" id="MobiDB-lite"/>
    </source>
</evidence>
<feature type="region of interest" description="Disordered" evidence="1">
    <location>
        <begin position="1"/>
        <end position="92"/>
    </location>
</feature>
<name>A0A6J4JXK8_9ACTN</name>
<gene>
    <name evidence="2" type="ORF">AVDCRST_MAG48-435</name>
</gene>
<dbReference type="EMBL" id="CADCTS010000062">
    <property type="protein sequence ID" value="CAA9289934.1"/>
    <property type="molecule type" value="Genomic_DNA"/>
</dbReference>
<accession>A0A6J4JXK8</accession>
<sequence>ERPAERSERRLRARARAGARVPGPRAGPRQWRRDPCPPGGLRAVPRPVRRRAGGPEPGEPVLRRRQGPERPAHQGARPARGGPGRRPRAAGL</sequence>
<protein>
    <submittedName>
        <fullName evidence="2">Uncharacterized protein</fullName>
    </submittedName>
</protein>
<reference evidence="2" key="1">
    <citation type="submission" date="2020-02" db="EMBL/GenBank/DDBJ databases">
        <authorList>
            <person name="Meier V. D."/>
        </authorList>
    </citation>
    <scope>NUCLEOTIDE SEQUENCE</scope>
    <source>
        <strain evidence="2">AVDCRST_MAG48</strain>
    </source>
</reference>
<proteinExistence type="predicted"/>
<feature type="compositionally biased region" description="Low complexity" evidence="1">
    <location>
        <begin position="18"/>
        <end position="29"/>
    </location>
</feature>